<evidence type="ECO:0000256" key="5">
    <source>
        <dbReference type="RuleBase" id="RU000499"/>
    </source>
</evidence>
<dbReference type="Pfam" id="PF00255">
    <property type="entry name" value="GSHPx"/>
    <property type="match status" value="1"/>
</dbReference>
<accession>A0A2S2F9T5</accession>
<evidence type="ECO:0000313" key="6">
    <source>
        <dbReference type="EMBL" id="AWL27741.1"/>
    </source>
</evidence>
<reference evidence="6" key="1">
    <citation type="submission" date="2019-08" db="EMBL/GenBank/DDBJ databases">
        <title>The complete genome of Acinetobacter defluvii strain WCHAD010030.</title>
        <authorList>
            <person name="Hu Y."/>
            <person name="Qin J."/>
            <person name="Feng Y."/>
            <person name="Zong Z."/>
        </authorList>
    </citation>
    <scope>NUCLEOTIDE SEQUENCE</scope>
    <source>
        <strain evidence="6">WCHA30</strain>
    </source>
</reference>
<dbReference type="InterPro" id="IPR000889">
    <property type="entry name" value="Glutathione_peroxidase"/>
</dbReference>
<dbReference type="GO" id="GO:0034599">
    <property type="term" value="P:cellular response to oxidative stress"/>
    <property type="evidence" value="ECO:0007669"/>
    <property type="project" value="TreeGrafter"/>
</dbReference>
<sequence length="182" mass="20462">MSVSVYDIPVKTIHGEDVTLNQYQGKVLLLVNVASKCGLTPQYEGLEKLYQDKKQQGLEILGFPANNFLAQEPGTNEEIQQFCALTYDVHFPLFTKISVAGDDKHPLYDTLIHAIPERIGEGPWWKDLVDYGLTPNPKPEVLWNFEKFLVNKHGEIVARFAPDITADDPRIVQAIEAELAKA</sequence>
<dbReference type="InterPro" id="IPR029759">
    <property type="entry name" value="GPX_AS"/>
</dbReference>
<evidence type="ECO:0000256" key="1">
    <source>
        <dbReference type="ARBA" id="ARBA00006926"/>
    </source>
</evidence>
<dbReference type="STRING" id="1871111.GCA_001704615_02173"/>
<dbReference type="PANTHER" id="PTHR11592">
    <property type="entry name" value="GLUTATHIONE PEROXIDASE"/>
    <property type="match status" value="1"/>
</dbReference>
<dbReference type="SUPFAM" id="SSF52833">
    <property type="entry name" value="Thioredoxin-like"/>
    <property type="match status" value="1"/>
</dbReference>
<dbReference type="FunFam" id="3.40.30.10:FF:000010">
    <property type="entry name" value="Glutathione peroxidase"/>
    <property type="match status" value="1"/>
</dbReference>
<dbReference type="InterPro" id="IPR036249">
    <property type="entry name" value="Thioredoxin-like_sf"/>
</dbReference>
<dbReference type="CDD" id="cd00340">
    <property type="entry name" value="GSH_Peroxidase"/>
    <property type="match status" value="1"/>
</dbReference>
<dbReference type="GO" id="GO:0004601">
    <property type="term" value="F:peroxidase activity"/>
    <property type="evidence" value="ECO:0007669"/>
    <property type="project" value="UniProtKB-KW"/>
</dbReference>
<gene>
    <name evidence="6" type="ORF">DJ533_03595</name>
</gene>
<dbReference type="AlphaFoldDB" id="A0A2S2F9T5"/>
<comment type="similarity">
    <text evidence="1 5">Belongs to the glutathione peroxidase family.</text>
</comment>
<keyword evidence="7" id="KW-1185">Reference proteome</keyword>
<dbReference type="PIRSF" id="PIRSF000303">
    <property type="entry name" value="Glutathion_perox"/>
    <property type="match status" value="1"/>
</dbReference>
<dbReference type="KEGG" id="adv:DJ533_03595"/>
<dbReference type="PRINTS" id="PR01011">
    <property type="entry name" value="GLUTPROXDASE"/>
</dbReference>
<keyword evidence="3 5" id="KW-0560">Oxidoreductase</keyword>
<feature type="active site" evidence="4">
    <location>
        <position position="37"/>
    </location>
</feature>
<proteinExistence type="inferred from homology"/>
<dbReference type="PROSITE" id="PS00460">
    <property type="entry name" value="GLUTATHIONE_PEROXID_1"/>
    <property type="match status" value="1"/>
</dbReference>
<name>A0A2S2F9T5_9GAMM</name>
<keyword evidence="2 5" id="KW-0575">Peroxidase</keyword>
<protein>
    <recommendedName>
        <fullName evidence="5">Glutathione peroxidase</fullName>
    </recommendedName>
</protein>
<dbReference type="RefSeq" id="WP_065993275.1">
    <property type="nucleotide sequence ID" value="NZ_CP029397.2"/>
</dbReference>
<dbReference type="PROSITE" id="PS51355">
    <property type="entry name" value="GLUTATHIONE_PEROXID_3"/>
    <property type="match status" value="1"/>
</dbReference>
<dbReference type="EMBL" id="CP029397">
    <property type="protein sequence ID" value="AWL27741.1"/>
    <property type="molecule type" value="Genomic_DNA"/>
</dbReference>
<dbReference type="OrthoDB" id="9785502at2"/>
<organism evidence="6 7">
    <name type="scientific">Acinetobacter defluvii</name>
    <dbReference type="NCBI Taxonomy" id="1871111"/>
    <lineage>
        <taxon>Bacteria</taxon>
        <taxon>Pseudomonadati</taxon>
        <taxon>Pseudomonadota</taxon>
        <taxon>Gammaproteobacteria</taxon>
        <taxon>Moraxellales</taxon>
        <taxon>Moraxellaceae</taxon>
        <taxon>Acinetobacter</taxon>
    </lineage>
</organism>
<evidence type="ECO:0000256" key="3">
    <source>
        <dbReference type="ARBA" id="ARBA00023002"/>
    </source>
</evidence>
<evidence type="ECO:0000256" key="2">
    <source>
        <dbReference type="ARBA" id="ARBA00022559"/>
    </source>
</evidence>
<evidence type="ECO:0000256" key="4">
    <source>
        <dbReference type="PIRSR" id="PIRSR000303-1"/>
    </source>
</evidence>
<dbReference type="Gene3D" id="3.40.30.10">
    <property type="entry name" value="Glutaredoxin"/>
    <property type="match status" value="1"/>
</dbReference>
<dbReference type="PANTHER" id="PTHR11592:SF40">
    <property type="entry name" value="THIOREDOXIN_GLUTATHIONE PEROXIDASE BTUE"/>
    <property type="match status" value="1"/>
</dbReference>
<evidence type="ECO:0000313" key="7">
    <source>
        <dbReference type="Proteomes" id="UP000245977"/>
    </source>
</evidence>
<dbReference type="Proteomes" id="UP000245977">
    <property type="component" value="Chromosome"/>
</dbReference>